<evidence type="ECO:0000313" key="6">
    <source>
        <dbReference type="Proteomes" id="UP000510647"/>
    </source>
</evidence>
<dbReference type="InterPro" id="IPR055129">
    <property type="entry name" value="YEATS_dom"/>
</dbReference>
<dbReference type="PIRSF" id="PIRSF016551">
    <property type="entry name" value="SAS5/TFIID_14"/>
    <property type="match status" value="1"/>
</dbReference>
<feature type="domain" description="YEATS" evidence="4">
    <location>
        <begin position="1"/>
        <end position="122"/>
    </location>
</feature>
<dbReference type="InterPro" id="IPR038704">
    <property type="entry name" value="YEAST_sf"/>
</dbReference>
<evidence type="ECO:0000256" key="2">
    <source>
        <dbReference type="PROSITE-ProRule" id="PRU00376"/>
    </source>
</evidence>
<dbReference type="InterPro" id="IPR005033">
    <property type="entry name" value="YEATS"/>
</dbReference>
<proteinExistence type="predicted"/>
<organism evidence="5 6">
    <name type="scientific">Torulaspora globosa</name>
    <dbReference type="NCBI Taxonomy" id="48254"/>
    <lineage>
        <taxon>Eukaryota</taxon>
        <taxon>Fungi</taxon>
        <taxon>Dikarya</taxon>
        <taxon>Ascomycota</taxon>
        <taxon>Saccharomycotina</taxon>
        <taxon>Saccharomycetes</taxon>
        <taxon>Saccharomycetales</taxon>
        <taxon>Saccharomycetaceae</taxon>
        <taxon>Torulaspora</taxon>
    </lineage>
</organism>
<name>A0A7H9HXF2_9SACH</name>
<protein>
    <recommendedName>
        <fullName evidence="4">YEATS domain-containing protein</fullName>
    </recommendedName>
</protein>
<dbReference type="InterPro" id="IPR016665">
    <property type="entry name" value="Sas5/TAF14"/>
</dbReference>
<dbReference type="OrthoDB" id="1741717at2759"/>
<dbReference type="AlphaFoldDB" id="A0A7H9HXF2"/>
<dbReference type="Pfam" id="PF03366">
    <property type="entry name" value="YEATS"/>
    <property type="match status" value="1"/>
</dbReference>
<keyword evidence="6" id="KW-1185">Reference proteome</keyword>
<keyword evidence="1 2" id="KW-0539">Nucleus</keyword>
<dbReference type="GO" id="GO:0006355">
    <property type="term" value="P:regulation of DNA-templated transcription"/>
    <property type="evidence" value="ECO:0007669"/>
    <property type="project" value="InterPro"/>
</dbReference>
<dbReference type="GO" id="GO:0000785">
    <property type="term" value="C:chromatin"/>
    <property type="evidence" value="ECO:0007669"/>
    <property type="project" value="UniProtKB-ARBA"/>
</dbReference>
<dbReference type="Gene3D" id="2.60.40.1970">
    <property type="entry name" value="YEATS domain"/>
    <property type="match status" value="1"/>
</dbReference>
<evidence type="ECO:0000256" key="3">
    <source>
        <dbReference type="SAM" id="MobiDB-lite"/>
    </source>
</evidence>
<evidence type="ECO:0000313" key="5">
    <source>
        <dbReference type="EMBL" id="QLQ81477.1"/>
    </source>
</evidence>
<gene>
    <name evidence="5" type="ORF">HG537_0F02380</name>
</gene>
<feature type="region of interest" description="Disordered" evidence="3">
    <location>
        <begin position="126"/>
        <end position="145"/>
    </location>
</feature>
<evidence type="ECO:0000259" key="4">
    <source>
        <dbReference type="PROSITE" id="PS51037"/>
    </source>
</evidence>
<evidence type="ECO:0000256" key="1">
    <source>
        <dbReference type="ARBA" id="ARBA00023242"/>
    </source>
</evidence>
<dbReference type="PANTHER" id="PTHR23195">
    <property type="entry name" value="YEATS DOMAIN"/>
    <property type="match status" value="1"/>
</dbReference>
<dbReference type="PROSITE" id="PS51037">
    <property type="entry name" value="YEATS"/>
    <property type="match status" value="1"/>
</dbReference>
<dbReference type="CDD" id="cd16905">
    <property type="entry name" value="YEATS_Taf14_like"/>
    <property type="match status" value="1"/>
</dbReference>
<reference evidence="5 6" key="1">
    <citation type="submission" date="2020-06" db="EMBL/GenBank/DDBJ databases">
        <title>The yeast mating-type switching endonuclease HO is a domesticated member of an unorthodox homing genetic element family.</title>
        <authorList>
            <person name="Coughlan A.Y."/>
            <person name="Lombardi L."/>
            <person name="Braun-Galleani S."/>
            <person name="Martos A.R."/>
            <person name="Galeote V."/>
            <person name="Bigey F."/>
            <person name="Dequin S."/>
            <person name="Byrne K.P."/>
            <person name="Wolfe K.H."/>
        </authorList>
    </citation>
    <scope>NUCLEOTIDE SEQUENCE [LARGE SCALE GENOMIC DNA]</scope>
    <source>
        <strain evidence="5 6">CBS2947</strain>
    </source>
</reference>
<sequence length="206" mass="23789">MSIMIIPDATAVDSLPLRKWRVEICMLDEKGDEIEATVLSDCTFQLHPTFERPTRKLFSPPFVLEEQGWGEFDIKILCNCLGNTGKIKIQHPLRFEDDAYAIDYSVQVPYHTAELRSRLENHFTLQDEESQMPEKPQTGASSSWINSIPRLDEDSVTEIVRMILSHPAVRNEVLDHPRHEDFIMTLHQLPTELLDEIRNYISNSGR</sequence>
<dbReference type="Proteomes" id="UP000510647">
    <property type="component" value="Chromosome 6"/>
</dbReference>
<comment type="subcellular location">
    <subcellularLocation>
        <location evidence="2">Nucleus</location>
    </subcellularLocation>
</comment>
<dbReference type="GO" id="GO:0005634">
    <property type="term" value="C:nucleus"/>
    <property type="evidence" value="ECO:0007669"/>
    <property type="project" value="UniProtKB-SubCell"/>
</dbReference>
<accession>A0A7H9HXF2</accession>
<dbReference type="EMBL" id="CP059272">
    <property type="protein sequence ID" value="QLQ81477.1"/>
    <property type="molecule type" value="Genomic_DNA"/>
</dbReference>